<dbReference type="EMBL" id="JH819182">
    <property type="protein sequence ID" value="EKC38501.1"/>
    <property type="molecule type" value="Genomic_DNA"/>
</dbReference>
<dbReference type="AlphaFoldDB" id="K1RUV6"/>
<comment type="subcellular location">
    <subcellularLocation>
        <location evidence="1">Membrane</location>
        <topology evidence="1">Multi-pass membrane protein</topology>
    </subcellularLocation>
</comment>
<comment type="similarity">
    <text evidence="2 6">Belongs to the sodium:solute symporter (SSF) (TC 2.A.21) family.</text>
</comment>
<evidence type="ECO:0000256" key="4">
    <source>
        <dbReference type="ARBA" id="ARBA00022989"/>
    </source>
</evidence>
<dbReference type="GO" id="GO:0005412">
    <property type="term" value="F:D-glucose:sodium symporter activity"/>
    <property type="evidence" value="ECO:0007669"/>
    <property type="project" value="TreeGrafter"/>
</dbReference>
<dbReference type="InterPro" id="IPR001734">
    <property type="entry name" value="Na/solute_symporter"/>
</dbReference>
<keyword evidence="5" id="KW-0472">Membrane</keyword>
<evidence type="ECO:0000256" key="1">
    <source>
        <dbReference type="ARBA" id="ARBA00004141"/>
    </source>
</evidence>
<dbReference type="InterPro" id="IPR038377">
    <property type="entry name" value="Na/Glc_symporter_sf"/>
</dbReference>
<accession>K1RUV6</accession>
<evidence type="ECO:0000256" key="2">
    <source>
        <dbReference type="ARBA" id="ARBA00006434"/>
    </source>
</evidence>
<keyword evidence="4" id="KW-1133">Transmembrane helix</keyword>
<dbReference type="PROSITE" id="PS50283">
    <property type="entry name" value="NA_SOLUT_SYMP_3"/>
    <property type="match status" value="1"/>
</dbReference>
<protein>
    <submittedName>
        <fullName evidence="7">Sodium/glucose cotransporter 1</fullName>
    </submittedName>
</protein>
<evidence type="ECO:0000256" key="5">
    <source>
        <dbReference type="ARBA" id="ARBA00023136"/>
    </source>
</evidence>
<name>K1RUV6_MAGGI</name>
<sequence>MYVEQDIEFQKQKASLITNIELLENQRKIGILEAEADKRDAMVERGLDHWSDILVVVIYFVAVLAVGLWAFWRHARGTVTSYFLAGRRMTWFPIGASIYSSNIGTEHFIGLAGSGAAAGIAMISYEWTVYTLPEYLGKRFGGQRIRIYMSLLSLLLYIVTKLAVSIFSGALFIQLSLGWNNYVAIASLLLITGIYTVLGFHRIGGYGEFQQKYMQSIPAIRDDNTSCGLPRDDAFHILRDPVNSDNPWPGLLLQSSIGCLWYWCCDQISRDNFEKYTYITFCFTVSYKRKQTLDSHEEDIPLIESGQVRKDLMESADFFANIGNLCDFHYNADQNVYQSRSTAFSRMKLVIHSHPSHSKAKFTVYANSEKQIMLLIHHLYARLADDIVIMSLLKEEEEHEGLQIAIEAIRREIEITKPKQRENATGSCHLGDPELPESDVSGALLVNNIRENFRKRKESTFRSKVDSEQSNDKMNEHRFYEIQRNTDEAIAKLKL</sequence>
<dbReference type="PANTHER" id="PTHR11819:SF195">
    <property type="entry name" value="SODIUM_GLUCOSE COTRANSPORTER 4"/>
    <property type="match status" value="1"/>
</dbReference>
<dbReference type="PANTHER" id="PTHR11819">
    <property type="entry name" value="SOLUTE CARRIER FAMILY 5"/>
    <property type="match status" value="1"/>
</dbReference>
<evidence type="ECO:0000256" key="3">
    <source>
        <dbReference type="ARBA" id="ARBA00022692"/>
    </source>
</evidence>
<organism evidence="7">
    <name type="scientific">Magallana gigas</name>
    <name type="common">Pacific oyster</name>
    <name type="synonym">Crassostrea gigas</name>
    <dbReference type="NCBI Taxonomy" id="29159"/>
    <lineage>
        <taxon>Eukaryota</taxon>
        <taxon>Metazoa</taxon>
        <taxon>Spiralia</taxon>
        <taxon>Lophotrochozoa</taxon>
        <taxon>Mollusca</taxon>
        <taxon>Bivalvia</taxon>
        <taxon>Autobranchia</taxon>
        <taxon>Pteriomorphia</taxon>
        <taxon>Ostreida</taxon>
        <taxon>Ostreoidea</taxon>
        <taxon>Ostreidae</taxon>
        <taxon>Magallana</taxon>
    </lineage>
</organism>
<keyword evidence="3" id="KW-0812">Transmembrane</keyword>
<dbReference type="Pfam" id="PF00474">
    <property type="entry name" value="SSF"/>
    <property type="match status" value="2"/>
</dbReference>
<dbReference type="Gene3D" id="1.20.1730.10">
    <property type="entry name" value="Sodium/glucose cotransporter"/>
    <property type="match status" value="1"/>
</dbReference>
<dbReference type="InParanoid" id="K1RUV6"/>
<proteinExistence type="inferred from homology"/>
<evidence type="ECO:0000313" key="7">
    <source>
        <dbReference type="EMBL" id="EKC38501.1"/>
    </source>
</evidence>
<reference evidence="7" key="1">
    <citation type="journal article" date="2012" name="Nature">
        <title>The oyster genome reveals stress adaptation and complexity of shell formation.</title>
        <authorList>
            <person name="Zhang G."/>
            <person name="Fang X."/>
            <person name="Guo X."/>
            <person name="Li L."/>
            <person name="Luo R."/>
            <person name="Xu F."/>
            <person name="Yang P."/>
            <person name="Zhang L."/>
            <person name="Wang X."/>
            <person name="Qi H."/>
            <person name="Xiong Z."/>
            <person name="Que H."/>
            <person name="Xie Y."/>
            <person name="Holland P.W."/>
            <person name="Paps J."/>
            <person name="Zhu Y."/>
            <person name="Wu F."/>
            <person name="Chen Y."/>
            <person name="Wang J."/>
            <person name="Peng C."/>
            <person name="Meng J."/>
            <person name="Yang L."/>
            <person name="Liu J."/>
            <person name="Wen B."/>
            <person name="Zhang N."/>
            <person name="Huang Z."/>
            <person name="Zhu Q."/>
            <person name="Feng Y."/>
            <person name="Mount A."/>
            <person name="Hedgecock D."/>
            <person name="Xu Z."/>
            <person name="Liu Y."/>
            <person name="Domazet-Loso T."/>
            <person name="Du Y."/>
            <person name="Sun X."/>
            <person name="Zhang S."/>
            <person name="Liu B."/>
            <person name="Cheng P."/>
            <person name="Jiang X."/>
            <person name="Li J."/>
            <person name="Fan D."/>
            <person name="Wang W."/>
            <person name="Fu W."/>
            <person name="Wang T."/>
            <person name="Wang B."/>
            <person name="Zhang J."/>
            <person name="Peng Z."/>
            <person name="Li Y."/>
            <person name="Li N."/>
            <person name="Wang J."/>
            <person name="Chen M."/>
            <person name="He Y."/>
            <person name="Tan F."/>
            <person name="Song X."/>
            <person name="Zheng Q."/>
            <person name="Huang R."/>
            <person name="Yang H."/>
            <person name="Du X."/>
            <person name="Chen L."/>
            <person name="Yang M."/>
            <person name="Gaffney P.M."/>
            <person name="Wang S."/>
            <person name="Luo L."/>
            <person name="She Z."/>
            <person name="Ming Y."/>
            <person name="Huang W."/>
            <person name="Zhang S."/>
            <person name="Huang B."/>
            <person name="Zhang Y."/>
            <person name="Qu T."/>
            <person name="Ni P."/>
            <person name="Miao G."/>
            <person name="Wang J."/>
            <person name="Wang Q."/>
            <person name="Steinberg C.E."/>
            <person name="Wang H."/>
            <person name="Li N."/>
            <person name="Qian L."/>
            <person name="Zhang G."/>
            <person name="Li Y."/>
            <person name="Yang H."/>
            <person name="Liu X."/>
            <person name="Wang J."/>
            <person name="Yin Y."/>
            <person name="Wang J."/>
        </authorList>
    </citation>
    <scope>NUCLEOTIDE SEQUENCE [LARGE SCALE GENOMIC DNA]</scope>
    <source>
        <strain evidence="7">05x7-T-G4-1.051#20</strain>
    </source>
</reference>
<evidence type="ECO:0000256" key="6">
    <source>
        <dbReference type="RuleBase" id="RU362091"/>
    </source>
</evidence>
<dbReference type="HOGENOM" id="CLU_551239_0_0_1"/>
<gene>
    <name evidence="7" type="ORF">CGI_10028119</name>
</gene>
<dbReference type="GO" id="GO:0005886">
    <property type="term" value="C:plasma membrane"/>
    <property type="evidence" value="ECO:0007669"/>
    <property type="project" value="TreeGrafter"/>
</dbReference>